<sequence>MVVTAPLMVLGPSAPEMDVALPGEENSKEVHFLNERGNVFHQNRPETKQTWEANFTSLPKSEAWPVYLRLEGLRLQQKNRFENIVLSGIMFSRKPPTEEILGRLFSGLHEEMSVLEEHGMEVTDEQLRQWHVFPKIKNAVIDFSGLKTMYTLPRWQSNFGCHLCVAPGERVGSTMCWYVENPQRSDRRSNEFILRDASSKSNGLKGMTRIMSLLTMERCRPDALHLIAEGITCDLLKELFSASGKSPDIRVRNDAVPTISAILQATPNYTYSAKFVLGLEDFSKATGSEKEASSDLIVREVSAIMQRLVDGYVGTTIALDACLAWCRDLQKDSAKNTAQVARVAGNMNLPKATKLSAGNLTKTWKVLERDVFKETDLNKLLRNWSPHARTPKQQPYLLIVDFLRSYLAQQFAVRLNGKSGKGNLLDFPENMTSLIIDFMLDAFALGAPELEATVEVLLAKPVWYWKHLGETDEQRAAAHQERVTAKVLWATEIRRALQRALNDVRCYRPDPAADILLPSATRRRSPDQSGCMRCAIHCQPTPEADD</sequence>
<organism evidence="1">
    <name type="scientific">Heligmosomoides polygyrus</name>
    <name type="common">Parasitic roundworm</name>
    <dbReference type="NCBI Taxonomy" id="6339"/>
    <lineage>
        <taxon>Eukaryota</taxon>
        <taxon>Metazoa</taxon>
        <taxon>Ecdysozoa</taxon>
        <taxon>Nematoda</taxon>
        <taxon>Chromadorea</taxon>
        <taxon>Rhabditida</taxon>
        <taxon>Rhabditina</taxon>
        <taxon>Rhabditomorpha</taxon>
        <taxon>Strongyloidea</taxon>
        <taxon>Heligmosomidae</taxon>
        <taxon>Heligmosomoides</taxon>
    </lineage>
</organism>
<accession>A0A3P8CY92</accession>
<dbReference type="Proteomes" id="UP000050761">
    <property type="component" value="Unassembled WGS sequence"/>
</dbReference>
<dbReference type="OrthoDB" id="5869162at2759"/>
<reference evidence="3" key="2">
    <citation type="submission" date="2019-09" db="UniProtKB">
        <authorList>
            <consortium name="WormBaseParasite"/>
        </authorList>
    </citation>
    <scope>IDENTIFICATION</scope>
</reference>
<dbReference type="WBParaSite" id="HPBE_0002137701-mRNA-1">
    <property type="protein sequence ID" value="HPBE_0002137701-mRNA-1"/>
    <property type="gene ID" value="HPBE_0002137701"/>
</dbReference>
<proteinExistence type="predicted"/>
<evidence type="ECO:0000313" key="3">
    <source>
        <dbReference type="WBParaSite" id="HPBE_0002137701-mRNA-1"/>
    </source>
</evidence>
<dbReference type="AlphaFoldDB" id="A0A3P8CY92"/>
<keyword evidence="2" id="KW-1185">Reference proteome</keyword>
<evidence type="ECO:0000313" key="1">
    <source>
        <dbReference type="EMBL" id="VDP24914.1"/>
    </source>
</evidence>
<evidence type="ECO:0000313" key="2">
    <source>
        <dbReference type="Proteomes" id="UP000050761"/>
    </source>
</evidence>
<name>A0A3P8CY92_HELPZ</name>
<reference evidence="1 2" key="1">
    <citation type="submission" date="2018-11" db="EMBL/GenBank/DDBJ databases">
        <authorList>
            <consortium name="Pathogen Informatics"/>
        </authorList>
    </citation>
    <scope>NUCLEOTIDE SEQUENCE [LARGE SCALE GENOMIC DNA]</scope>
</reference>
<dbReference type="EMBL" id="UZAH01032944">
    <property type="protein sequence ID" value="VDP24914.1"/>
    <property type="molecule type" value="Genomic_DNA"/>
</dbReference>
<gene>
    <name evidence="1" type="ORF">HPBE_LOCUS21376</name>
</gene>
<protein>
    <submittedName>
        <fullName evidence="3">ANK_REP_REGION domain-containing protein</fullName>
    </submittedName>
</protein>